<comment type="caution">
    <text evidence="1">The sequence shown here is derived from an EMBL/GenBank/DDBJ whole genome shotgun (WGS) entry which is preliminary data.</text>
</comment>
<sequence length="62" mass="7292">MWEEEMCEGIVGPRTHHLPRFPFPRPQHRLARVILRALRLLYGLLERSLTYAIHAEGQQEAT</sequence>
<evidence type="ECO:0000313" key="1">
    <source>
        <dbReference type="EMBL" id="MPC85260.1"/>
    </source>
</evidence>
<keyword evidence="2" id="KW-1185">Reference proteome</keyword>
<dbReference type="AlphaFoldDB" id="A0A5B7IL31"/>
<evidence type="ECO:0000313" key="2">
    <source>
        <dbReference type="Proteomes" id="UP000324222"/>
    </source>
</evidence>
<protein>
    <submittedName>
        <fullName evidence="1">Uncharacterized protein</fullName>
    </submittedName>
</protein>
<dbReference type="Proteomes" id="UP000324222">
    <property type="component" value="Unassembled WGS sequence"/>
</dbReference>
<name>A0A5B7IL31_PORTR</name>
<organism evidence="1 2">
    <name type="scientific">Portunus trituberculatus</name>
    <name type="common">Swimming crab</name>
    <name type="synonym">Neptunus trituberculatus</name>
    <dbReference type="NCBI Taxonomy" id="210409"/>
    <lineage>
        <taxon>Eukaryota</taxon>
        <taxon>Metazoa</taxon>
        <taxon>Ecdysozoa</taxon>
        <taxon>Arthropoda</taxon>
        <taxon>Crustacea</taxon>
        <taxon>Multicrustacea</taxon>
        <taxon>Malacostraca</taxon>
        <taxon>Eumalacostraca</taxon>
        <taxon>Eucarida</taxon>
        <taxon>Decapoda</taxon>
        <taxon>Pleocyemata</taxon>
        <taxon>Brachyura</taxon>
        <taxon>Eubrachyura</taxon>
        <taxon>Portunoidea</taxon>
        <taxon>Portunidae</taxon>
        <taxon>Portuninae</taxon>
        <taxon>Portunus</taxon>
    </lineage>
</organism>
<gene>
    <name evidence="1" type="ORF">E2C01_080025</name>
</gene>
<dbReference type="EMBL" id="VSRR010067851">
    <property type="protein sequence ID" value="MPC85260.1"/>
    <property type="molecule type" value="Genomic_DNA"/>
</dbReference>
<reference evidence="1 2" key="1">
    <citation type="submission" date="2019-05" db="EMBL/GenBank/DDBJ databases">
        <title>Another draft genome of Portunus trituberculatus and its Hox gene families provides insights of decapod evolution.</title>
        <authorList>
            <person name="Jeong J.-H."/>
            <person name="Song I."/>
            <person name="Kim S."/>
            <person name="Choi T."/>
            <person name="Kim D."/>
            <person name="Ryu S."/>
            <person name="Kim W."/>
        </authorList>
    </citation>
    <scope>NUCLEOTIDE SEQUENCE [LARGE SCALE GENOMIC DNA]</scope>
    <source>
        <tissue evidence="1">Muscle</tissue>
    </source>
</reference>
<accession>A0A5B7IL31</accession>
<proteinExistence type="predicted"/>